<evidence type="ECO:0000313" key="3">
    <source>
        <dbReference type="Proteomes" id="UP001172159"/>
    </source>
</evidence>
<gene>
    <name evidence="2" type="ORF">B0T21DRAFT_155852</name>
</gene>
<organism evidence="2 3">
    <name type="scientific">Apiosordaria backusii</name>
    <dbReference type="NCBI Taxonomy" id="314023"/>
    <lineage>
        <taxon>Eukaryota</taxon>
        <taxon>Fungi</taxon>
        <taxon>Dikarya</taxon>
        <taxon>Ascomycota</taxon>
        <taxon>Pezizomycotina</taxon>
        <taxon>Sordariomycetes</taxon>
        <taxon>Sordariomycetidae</taxon>
        <taxon>Sordariales</taxon>
        <taxon>Lasiosphaeriaceae</taxon>
        <taxon>Apiosordaria</taxon>
    </lineage>
</organism>
<sequence>MDTTLPARGQDPRHRRDTVSGVLTEGQRSSFRCFCRGGHDSSTLHRVSMELMRLTLRKDVHFFFVRAQDTRDSWPMERRRAGSSGSVKHHTPKCNNGRQDNCSRTPSTPHLPHPMVEEFRFATTTALGLSMPWQMRDPATVHYKKPERRRAAAKLHKGPQKKLDTNKRFLFLVAIAVRGLWSCNHGYLPSDLGCSALQTRVSSLHLLVSSSDGARVWGDVGLLRPHTLGTSFVQRR</sequence>
<name>A0AA40BMM5_9PEZI</name>
<protein>
    <submittedName>
        <fullName evidence="2">Uncharacterized protein</fullName>
    </submittedName>
</protein>
<evidence type="ECO:0000313" key="2">
    <source>
        <dbReference type="EMBL" id="KAK0737035.1"/>
    </source>
</evidence>
<reference evidence="2" key="1">
    <citation type="submission" date="2023-06" db="EMBL/GenBank/DDBJ databases">
        <title>Genome-scale phylogeny and comparative genomics of the fungal order Sordariales.</title>
        <authorList>
            <consortium name="Lawrence Berkeley National Laboratory"/>
            <person name="Hensen N."/>
            <person name="Bonometti L."/>
            <person name="Westerberg I."/>
            <person name="Brannstrom I.O."/>
            <person name="Guillou S."/>
            <person name="Cros-Aarteil S."/>
            <person name="Calhoun S."/>
            <person name="Haridas S."/>
            <person name="Kuo A."/>
            <person name="Mondo S."/>
            <person name="Pangilinan J."/>
            <person name="Riley R."/>
            <person name="Labutti K."/>
            <person name="Andreopoulos B."/>
            <person name="Lipzen A."/>
            <person name="Chen C."/>
            <person name="Yanf M."/>
            <person name="Daum C."/>
            <person name="Ng V."/>
            <person name="Clum A."/>
            <person name="Steindorff A."/>
            <person name="Ohm R."/>
            <person name="Martin F."/>
            <person name="Silar P."/>
            <person name="Natvig D."/>
            <person name="Lalanne C."/>
            <person name="Gautier V."/>
            <person name="Ament-Velasquez S.L."/>
            <person name="Kruys A."/>
            <person name="Hutchinson M.I."/>
            <person name="Powell A.J."/>
            <person name="Barry K."/>
            <person name="Miller A.N."/>
            <person name="Grigoriev I.V."/>
            <person name="Debuchy R."/>
            <person name="Gladieux P."/>
            <person name="Thoren M.H."/>
            <person name="Johannesson H."/>
        </authorList>
    </citation>
    <scope>NUCLEOTIDE SEQUENCE</scope>
    <source>
        <strain evidence="2">CBS 540.89</strain>
    </source>
</reference>
<dbReference type="EMBL" id="JAUKTV010000005">
    <property type="protein sequence ID" value="KAK0737035.1"/>
    <property type="molecule type" value="Genomic_DNA"/>
</dbReference>
<accession>A0AA40BMM5</accession>
<keyword evidence="3" id="KW-1185">Reference proteome</keyword>
<proteinExistence type="predicted"/>
<feature type="compositionally biased region" description="Polar residues" evidence="1">
    <location>
        <begin position="93"/>
        <end position="108"/>
    </location>
</feature>
<dbReference type="Proteomes" id="UP001172159">
    <property type="component" value="Unassembled WGS sequence"/>
</dbReference>
<feature type="region of interest" description="Disordered" evidence="1">
    <location>
        <begin position="1"/>
        <end position="23"/>
    </location>
</feature>
<dbReference type="AlphaFoldDB" id="A0AA40BMM5"/>
<evidence type="ECO:0000256" key="1">
    <source>
        <dbReference type="SAM" id="MobiDB-lite"/>
    </source>
</evidence>
<feature type="region of interest" description="Disordered" evidence="1">
    <location>
        <begin position="75"/>
        <end position="113"/>
    </location>
</feature>
<comment type="caution">
    <text evidence="2">The sequence shown here is derived from an EMBL/GenBank/DDBJ whole genome shotgun (WGS) entry which is preliminary data.</text>
</comment>